<name>A0A6C0F413_9ZZZZ</name>
<reference evidence="2" key="1">
    <citation type="journal article" date="2020" name="Nature">
        <title>Giant virus diversity and host interactions through global metagenomics.</title>
        <authorList>
            <person name="Schulz F."/>
            <person name="Roux S."/>
            <person name="Paez-Espino D."/>
            <person name="Jungbluth S."/>
            <person name="Walsh D.A."/>
            <person name="Denef V.J."/>
            <person name="McMahon K.D."/>
            <person name="Konstantinidis K.T."/>
            <person name="Eloe-Fadrosh E.A."/>
            <person name="Kyrpides N.C."/>
            <person name="Woyke T."/>
        </authorList>
    </citation>
    <scope>NUCLEOTIDE SEQUENCE</scope>
    <source>
        <strain evidence="2">GVMAG-S-ERX555931-87</strain>
    </source>
</reference>
<proteinExistence type="predicted"/>
<dbReference type="AlphaFoldDB" id="A0A6C0F413"/>
<feature type="region of interest" description="Disordered" evidence="1">
    <location>
        <begin position="18"/>
        <end position="91"/>
    </location>
</feature>
<feature type="compositionally biased region" description="Basic residues" evidence="1">
    <location>
        <begin position="57"/>
        <end position="72"/>
    </location>
</feature>
<evidence type="ECO:0000256" key="1">
    <source>
        <dbReference type="SAM" id="MobiDB-lite"/>
    </source>
</evidence>
<dbReference type="EMBL" id="MN738742">
    <property type="protein sequence ID" value="QHT36457.1"/>
    <property type="molecule type" value="Genomic_DNA"/>
</dbReference>
<feature type="compositionally biased region" description="Basic and acidic residues" evidence="1">
    <location>
        <begin position="73"/>
        <end position="91"/>
    </location>
</feature>
<feature type="compositionally biased region" description="Basic residues" evidence="1">
    <location>
        <begin position="36"/>
        <end position="46"/>
    </location>
</feature>
<protein>
    <submittedName>
        <fullName evidence="2">Uncharacterized protein</fullName>
    </submittedName>
</protein>
<organism evidence="2">
    <name type="scientific">viral metagenome</name>
    <dbReference type="NCBI Taxonomy" id="1070528"/>
    <lineage>
        <taxon>unclassified sequences</taxon>
        <taxon>metagenomes</taxon>
        <taxon>organismal metagenomes</taxon>
    </lineage>
</organism>
<evidence type="ECO:0000313" key="2">
    <source>
        <dbReference type="EMBL" id="QHT36457.1"/>
    </source>
</evidence>
<sequence>MPRSKKKNLSIIHEDIEGERNDSNLVLNKGKLERSKKTHRNSNRSKGKSESVVASRNKSRSKSKAKKERRNKTKENTTQRRLQDEDEIEDRHHQSLFQKNLEEEHLEKERLRLEEEKLTPEEVMPEQVLQRMLASNIHGTDIHNIQGQIDKLKDFKTKDHSQFDRNKYDIGKIFTNADIPGHNVIPDFQYLNDDQYTKKMDFYSAKFPSPNDIELANKFMEKNFEALSDMHRRGYEHLIKLKKQKGESSVGVAEQRNPLIPPHIWDPDKQFSKRDLTAEERADQHNRTVRLKKEILNEYVHPFHIDSPYYYGTKDIRPPYNDIDAKNYEKSKKEWDETLEALYGDDPVPELIPLTLEEMGVKPEFAKPITEEQKEEYKNYYSDKFDENVLAHQIRRGVGEGALEGFWHGLPELLEIIKDYYDGPTIKGCLEIRKQGLDQISKDLNTYGQFADKHLSYCSDNTLLTEVYLRNFEKLPNEFILPDHHHFNAVLSECPGLRNRYLPPILRTQLINILENLGLYKYPPDFSNIPGSINTVSITPTSSAYLLAQTFKRLKRNERQIFNTRDMLMINSGSGKRWPDHIQMVMESGETVYEKSKHKINIQPGNGIDLLRLVLELLEESYNLIKTGKAKVIGSDGKKIPDSQSGTNIIKQEMFDIERTKRYIILIFMGLIGPNTVDRIMSLDTFFHDRAATVYTSIVKHEKGLPDISTYDEKLGKNTGPRVRKPLSAVDLALYKNELVELDWKLDLLSDMKDLHNYFMQKVKKPYEIVNYGDDYPDYFKNYYNY</sequence>
<accession>A0A6C0F413</accession>